<name>A0A2M9A4S3_9BACT</name>
<feature type="compositionally biased region" description="Low complexity" evidence="1">
    <location>
        <begin position="148"/>
        <end position="162"/>
    </location>
</feature>
<evidence type="ECO:0000256" key="2">
    <source>
        <dbReference type="SAM" id="SignalP"/>
    </source>
</evidence>
<reference evidence="3 4" key="1">
    <citation type="submission" date="2017-11" db="EMBL/GenBank/DDBJ databases">
        <title>Animal gut microbial communities from fecal samples from Wisconsin, USA.</title>
        <authorList>
            <person name="Neumann A."/>
        </authorList>
    </citation>
    <scope>NUCLEOTIDE SEQUENCE [LARGE SCALE GENOMIC DNA]</scope>
    <source>
        <strain evidence="3 4">UWS3</strain>
    </source>
</reference>
<accession>A0A2M9A4S3</accession>
<feature type="compositionally biased region" description="Low complexity" evidence="1">
    <location>
        <begin position="191"/>
        <end position="214"/>
    </location>
</feature>
<comment type="caution">
    <text evidence="3">The sequence shown here is derived from an EMBL/GenBank/DDBJ whole genome shotgun (WGS) entry which is preliminary data.</text>
</comment>
<sequence>MEKLCITSLIASSLVFFGCAASVVEQKGAELQQFPQAEQLKVKTARTLMLRTETQNKNCDVTTFLQIMSERNPDIQNIIDVHYSQTEMNDKTECSYWGIGVTYEDVETSIAPMASFVKPVKDTTAAQSADTTKVTEVAKEEVKEAPAKEATPTDTLKATTAQAKEEAPAEAPADRVKNETAPVTEAAPADTAKATVETAPTTTQPAAPADSTKK</sequence>
<gene>
    <name evidence="3" type="ORF">BGX16_0666</name>
</gene>
<dbReference type="RefSeq" id="WP_100424782.1">
    <property type="nucleotide sequence ID" value="NZ_PGEX01000001.1"/>
</dbReference>
<dbReference type="EMBL" id="PGEX01000001">
    <property type="protein sequence ID" value="PJJ40725.1"/>
    <property type="molecule type" value="Genomic_DNA"/>
</dbReference>
<evidence type="ECO:0000313" key="3">
    <source>
        <dbReference type="EMBL" id="PJJ40725.1"/>
    </source>
</evidence>
<evidence type="ECO:0000256" key="1">
    <source>
        <dbReference type="SAM" id="MobiDB-lite"/>
    </source>
</evidence>
<protein>
    <submittedName>
        <fullName evidence="3">Uncharacterized protein</fullName>
    </submittedName>
</protein>
<keyword evidence="2" id="KW-0732">Signal</keyword>
<organism evidence="3 4">
    <name type="scientific">Hallerella succinigenes</name>
    <dbReference type="NCBI Taxonomy" id="1896222"/>
    <lineage>
        <taxon>Bacteria</taxon>
        <taxon>Pseudomonadati</taxon>
        <taxon>Fibrobacterota</taxon>
        <taxon>Fibrobacteria</taxon>
        <taxon>Fibrobacterales</taxon>
        <taxon>Fibrobacteraceae</taxon>
        <taxon>Hallerella</taxon>
    </lineage>
</organism>
<feature type="chain" id="PRO_5014760615" evidence="2">
    <location>
        <begin position="21"/>
        <end position="214"/>
    </location>
</feature>
<dbReference type="PROSITE" id="PS51257">
    <property type="entry name" value="PROKAR_LIPOPROTEIN"/>
    <property type="match status" value="1"/>
</dbReference>
<dbReference type="AlphaFoldDB" id="A0A2M9A4S3"/>
<evidence type="ECO:0000313" key="4">
    <source>
        <dbReference type="Proteomes" id="UP000231134"/>
    </source>
</evidence>
<dbReference type="Proteomes" id="UP000231134">
    <property type="component" value="Unassembled WGS sequence"/>
</dbReference>
<feature type="compositionally biased region" description="Basic and acidic residues" evidence="1">
    <location>
        <begin position="163"/>
        <end position="178"/>
    </location>
</feature>
<proteinExistence type="predicted"/>
<keyword evidence="4" id="KW-1185">Reference proteome</keyword>
<feature type="region of interest" description="Disordered" evidence="1">
    <location>
        <begin position="141"/>
        <end position="214"/>
    </location>
</feature>
<feature type="signal peptide" evidence="2">
    <location>
        <begin position="1"/>
        <end position="20"/>
    </location>
</feature>